<sequence length="121" mass="14595">MEEKDFFQLIPVRQFDWQIEENSQRVIVLRPKYISKWAKKIMKPFSRESYFKIKLDTIGSQVWQACDGQNTVEQIFNQLKQAFPDESNLKERFTLFLKQLSREKFIIFLQKVDETSNPPEE</sequence>
<accession>A0A7V5H3U8</accession>
<dbReference type="InterPro" id="IPR008792">
    <property type="entry name" value="PQQD"/>
</dbReference>
<reference evidence="1" key="1">
    <citation type="journal article" date="2020" name="mSystems">
        <title>Genome- and Community-Level Interaction Insights into Carbon Utilization and Element Cycling Functions of Hydrothermarchaeota in Hydrothermal Sediment.</title>
        <authorList>
            <person name="Zhou Z."/>
            <person name="Liu Y."/>
            <person name="Xu W."/>
            <person name="Pan J."/>
            <person name="Luo Z.H."/>
            <person name="Li M."/>
        </authorList>
    </citation>
    <scope>NUCLEOTIDE SEQUENCE [LARGE SCALE GENOMIC DNA]</scope>
    <source>
        <strain evidence="1">HyVt-76</strain>
    </source>
</reference>
<proteinExistence type="predicted"/>
<dbReference type="AlphaFoldDB" id="A0A7V5H3U8"/>
<protein>
    <submittedName>
        <fullName evidence="1">PqqD family protein</fullName>
    </submittedName>
</protein>
<dbReference type="InterPro" id="IPR041881">
    <property type="entry name" value="PqqD_sf"/>
</dbReference>
<name>A0A7V5H3U8_CALAY</name>
<organism evidence="1">
    <name type="scientific">Caldithrix abyssi</name>
    <dbReference type="NCBI Taxonomy" id="187145"/>
    <lineage>
        <taxon>Bacteria</taxon>
        <taxon>Pseudomonadati</taxon>
        <taxon>Calditrichota</taxon>
        <taxon>Calditrichia</taxon>
        <taxon>Calditrichales</taxon>
        <taxon>Calditrichaceae</taxon>
        <taxon>Caldithrix</taxon>
    </lineage>
</organism>
<dbReference type="Gene3D" id="1.10.10.1150">
    <property type="entry name" value="Coenzyme PQQ synthesis protein D (PqqD)"/>
    <property type="match status" value="1"/>
</dbReference>
<dbReference type="Proteomes" id="UP000886111">
    <property type="component" value="Unassembled WGS sequence"/>
</dbReference>
<evidence type="ECO:0000313" key="1">
    <source>
        <dbReference type="EMBL" id="HHE55177.1"/>
    </source>
</evidence>
<comment type="caution">
    <text evidence="1">The sequence shown here is derived from an EMBL/GenBank/DDBJ whole genome shotgun (WGS) entry which is preliminary data.</text>
</comment>
<gene>
    <name evidence="1" type="ORF">ENL21_05300</name>
</gene>
<dbReference type="Pfam" id="PF05402">
    <property type="entry name" value="PqqD"/>
    <property type="match status" value="1"/>
</dbReference>
<dbReference type="EMBL" id="DRTD01000390">
    <property type="protein sequence ID" value="HHE55177.1"/>
    <property type="molecule type" value="Genomic_DNA"/>
</dbReference>